<dbReference type="PANTHER" id="PTHR32182:SF0">
    <property type="entry name" value="DNA REPLICATION AND REPAIR PROTEIN RECF"/>
    <property type="match status" value="1"/>
</dbReference>
<name>A0A839QZ37_9MICO</name>
<dbReference type="SUPFAM" id="SSF52540">
    <property type="entry name" value="P-loop containing nucleoside triphosphate hydrolases"/>
    <property type="match status" value="1"/>
</dbReference>
<protein>
    <submittedName>
        <fullName evidence="6">Recombinational DNA repair ATPase RecF</fullName>
    </submittedName>
</protein>
<gene>
    <name evidence="6" type="ORF">FHX50_002366</name>
</gene>
<feature type="non-terminal residue" evidence="6">
    <location>
        <position position="128"/>
    </location>
</feature>
<evidence type="ECO:0000256" key="1">
    <source>
        <dbReference type="ARBA" id="ARBA00022763"/>
    </source>
</evidence>
<dbReference type="GO" id="GO:0006302">
    <property type="term" value="P:double-strand break repair"/>
    <property type="evidence" value="ECO:0007669"/>
    <property type="project" value="TreeGrafter"/>
</dbReference>
<feature type="domain" description="RecF/RecN/SMC N-terminal" evidence="5">
    <location>
        <begin position="3"/>
        <end position="113"/>
    </location>
</feature>
<reference evidence="6 7" key="1">
    <citation type="submission" date="2020-08" db="EMBL/GenBank/DDBJ databases">
        <title>Sequencing the genomes of 1000 actinobacteria strains.</title>
        <authorList>
            <person name="Klenk H.-P."/>
        </authorList>
    </citation>
    <scope>NUCLEOTIDE SEQUENCE [LARGE SCALE GENOMIC DNA]</scope>
    <source>
        <strain evidence="6 7">DSM 23040</strain>
    </source>
</reference>
<dbReference type="AlphaFoldDB" id="A0A839QZ37"/>
<dbReference type="InterPro" id="IPR027417">
    <property type="entry name" value="P-loop_NTPase"/>
</dbReference>
<dbReference type="EMBL" id="JACHWP010000025">
    <property type="protein sequence ID" value="MBB3024059.1"/>
    <property type="molecule type" value="Genomic_DNA"/>
</dbReference>
<evidence type="ECO:0000259" key="5">
    <source>
        <dbReference type="Pfam" id="PF02463"/>
    </source>
</evidence>
<dbReference type="InterPro" id="IPR001238">
    <property type="entry name" value="DNA-binding_RecF"/>
</dbReference>
<dbReference type="Pfam" id="PF02463">
    <property type="entry name" value="SMC_N"/>
    <property type="match status" value="1"/>
</dbReference>
<evidence type="ECO:0000256" key="2">
    <source>
        <dbReference type="ARBA" id="ARBA00023204"/>
    </source>
</evidence>
<dbReference type="Proteomes" id="UP000568050">
    <property type="component" value="Unassembled WGS sequence"/>
</dbReference>
<dbReference type="GO" id="GO:0000731">
    <property type="term" value="P:DNA synthesis involved in DNA repair"/>
    <property type="evidence" value="ECO:0007669"/>
    <property type="project" value="TreeGrafter"/>
</dbReference>
<dbReference type="GO" id="GO:0009432">
    <property type="term" value="P:SOS response"/>
    <property type="evidence" value="ECO:0007669"/>
    <property type="project" value="UniProtKB-KW"/>
</dbReference>
<evidence type="ECO:0000313" key="6">
    <source>
        <dbReference type="EMBL" id="MBB3024059.1"/>
    </source>
</evidence>
<evidence type="ECO:0000256" key="3">
    <source>
        <dbReference type="ARBA" id="ARBA00023236"/>
    </source>
</evidence>
<comment type="caution">
    <text evidence="6">The sequence shown here is derived from an EMBL/GenBank/DDBJ whole genome shotgun (WGS) entry which is preliminary data.</text>
</comment>
<dbReference type="GO" id="GO:0005524">
    <property type="term" value="F:ATP binding"/>
    <property type="evidence" value="ECO:0007669"/>
    <property type="project" value="InterPro"/>
</dbReference>
<evidence type="ECO:0000313" key="7">
    <source>
        <dbReference type="Proteomes" id="UP000568050"/>
    </source>
</evidence>
<dbReference type="GO" id="GO:0003697">
    <property type="term" value="F:single-stranded DNA binding"/>
    <property type="evidence" value="ECO:0007669"/>
    <property type="project" value="InterPro"/>
</dbReference>
<dbReference type="HAMAP" id="MF_00365">
    <property type="entry name" value="RecF"/>
    <property type="match status" value="1"/>
</dbReference>
<proteinExistence type="inferred from homology"/>
<dbReference type="RefSeq" id="WP_183377339.1">
    <property type="nucleotide sequence ID" value="NZ_JACHWP010000025.1"/>
</dbReference>
<dbReference type="InterPro" id="IPR003395">
    <property type="entry name" value="RecF/RecN/SMC_N"/>
</dbReference>
<comment type="function">
    <text evidence="4">The RecF protein is involved in DNA metabolism; it is required for DNA replication and normal SOS inducibility. RecF binds preferentially to single-stranded, linear DNA. It also seems to bind ATP.</text>
</comment>
<organism evidence="6 7">
    <name type="scientific">Helcobacillus massiliensis</name>
    <dbReference type="NCBI Taxonomy" id="521392"/>
    <lineage>
        <taxon>Bacteria</taxon>
        <taxon>Bacillati</taxon>
        <taxon>Actinomycetota</taxon>
        <taxon>Actinomycetes</taxon>
        <taxon>Micrococcales</taxon>
        <taxon>Dermabacteraceae</taxon>
        <taxon>Helcobacillus</taxon>
    </lineage>
</organism>
<dbReference type="Gene3D" id="3.40.50.300">
    <property type="entry name" value="P-loop containing nucleotide triphosphate hydrolases"/>
    <property type="match status" value="1"/>
</dbReference>
<keyword evidence="2" id="KW-0234">DNA repair</keyword>
<keyword evidence="1" id="KW-0227">DNA damage</keyword>
<dbReference type="PANTHER" id="PTHR32182">
    <property type="entry name" value="DNA REPLICATION AND REPAIR PROTEIN RECF"/>
    <property type="match status" value="1"/>
</dbReference>
<sequence>MHLRVLDLTDFRSYEHVTLQLRPGVTVFVGSNGQGKTNLVEAVWYLAALSSHRVSHDAAMVRRGAETAIIRAGFVRAGRDVRVDAQLAPGRGTTIRLNGQGLSRPREVLGQVRAVLFSPEDLALIKGE</sequence>
<accession>A0A839QZ37</accession>
<keyword evidence="3" id="KW-0742">SOS response</keyword>
<keyword evidence="7" id="KW-1185">Reference proteome</keyword>
<evidence type="ECO:0000256" key="4">
    <source>
        <dbReference type="ARBA" id="ARBA00025401"/>
    </source>
</evidence>